<evidence type="ECO:0000313" key="2">
    <source>
        <dbReference type="EMBL" id="RAK52095.1"/>
    </source>
</evidence>
<protein>
    <submittedName>
        <fullName evidence="2">Uncharacterized protein</fullName>
    </submittedName>
</protein>
<proteinExistence type="predicted"/>
<feature type="compositionally biased region" description="Polar residues" evidence="1">
    <location>
        <begin position="1"/>
        <end position="11"/>
    </location>
</feature>
<sequence>MAESMTPNPSSERLGEENERAQSVPCADAGTHIPRSPEGPSPDPVAALRVAPGYRRRVSLAECPVGLFMSASGEVCLKTEYRTAGGAIEAYIASSGEFFWGDQPQTVESQAQQVVTPLEAARDMGSRAPQGAGCDPGRDNPPPSQPLREAVGREEFERRFIEKMVAVAGETFADGESVCEYAAQAAPTYWEEPWQREEGPEACALADINYWEG</sequence>
<reference evidence="3" key="1">
    <citation type="submission" date="2018-05" db="EMBL/GenBank/DDBJ databases">
        <authorList>
            <person name="Li X."/>
        </authorList>
    </citation>
    <scope>NUCLEOTIDE SEQUENCE [LARGE SCALE GENOMIC DNA]</scope>
    <source>
        <strain evidence="3">YIM 73061</strain>
    </source>
</reference>
<dbReference type="AlphaFoldDB" id="A0A328ABX2"/>
<gene>
    <name evidence="2" type="ORF">DJ018_13145</name>
</gene>
<organism evidence="2 3">
    <name type="scientific">Phenylobacterium deserti</name>
    <dbReference type="NCBI Taxonomy" id="1914756"/>
    <lineage>
        <taxon>Bacteria</taxon>
        <taxon>Pseudomonadati</taxon>
        <taxon>Pseudomonadota</taxon>
        <taxon>Alphaproteobacteria</taxon>
        <taxon>Caulobacterales</taxon>
        <taxon>Caulobacteraceae</taxon>
        <taxon>Phenylobacterium</taxon>
    </lineage>
</organism>
<dbReference type="EMBL" id="QFYR01000003">
    <property type="protein sequence ID" value="RAK52095.1"/>
    <property type="molecule type" value="Genomic_DNA"/>
</dbReference>
<name>A0A328ABX2_9CAUL</name>
<dbReference type="Proteomes" id="UP000249725">
    <property type="component" value="Unassembled WGS sequence"/>
</dbReference>
<feature type="region of interest" description="Disordered" evidence="1">
    <location>
        <begin position="1"/>
        <end position="46"/>
    </location>
</feature>
<evidence type="ECO:0000313" key="3">
    <source>
        <dbReference type="Proteomes" id="UP000249725"/>
    </source>
</evidence>
<evidence type="ECO:0000256" key="1">
    <source>
        <dbReference type="SAM" id="MobiDB-lite"/>
    </source>
</evidence>
<keyword evidence="3" id="KW-1185">Reference proteome</keyword>
<comment type="caution">
    <text evidence="2">The sequence shown here is derived from an EMBL/GenBank/DDBJ whole genome shotgun (WGS) entry which is preliminary data.</text>
</comment>
<feature type="region of interest" description="Disordered" evidence="1">
    <location>
        <begin position="122"/>
        <end position="148"/>
    </location>
</feature>
<accession>A0A328ABX2</accession>